<evidence type="ECO:0000313" key="1">
    <source>
        <dbReference type="EMBL" id="KAG0152253.1"/>
    </source>
</evidence>
<dbReference type="AlphaFoldDB" id="A0A9P6NXQ9"/>
<comment type="caution">
    <text evidence="1">The sequence shown here is derived from an EMBL/GenBank/DDBJ whole genome shotgun (WGS) entry which is preliminary data.</text>
</comment>
<accession>A0A9P6NXQ9</accession>
<reference evidence="1" key="1">
    <citation type="submission" date="2013-11" db="EMBL/GenBank/DDBJ databases">
        <title>Genome sequence of the fusiform rust pathogen reveals effectors for host alternation and coevolution with pine.</title>
        <authorList>
            <consortium name="DOE Joint Genome Institute"/>
            <person name="Smith K."/>
            <person name="Pendleton A."/>
            <person name="Kubisiak T."/>
            <person name="Anderson C."/>
            <person name="Salamov A."/>
            <person name="Aerts A."/>
            <person name="Riley R."/>
            <person name="Clum A."/>
            <person name="Lindquist E."/>
            <person name="Ence D."/>
            <person name="Campbell M."/>
            <person name="Kronenberg Z."/>
            <person name="Feau N."/>
            <person name="Dhillon B."/>
            <person name="Hamelin R."/>
            <person name="Burleigh J."/>
            <person name="Smith J."/>
            <person name="Yandell M."/>
            <person name="Nelson C."/>
            <person name="Grigoriev I."/>
            <person name="Davis J."/>
        </authorList>
    </citation>
    <scope>NUCLEOTIDE SEQUENCE</scope>
    <source>
        <strain evidence="1">G11</strain>
    </source>
</reference>
<name>A0A9P6NXQ9_9BASI</name>
<keyword evidence="2" id="KW-1185">Reference proteome</keyword>
<dbReference type="EMBL" id="MU167209">
    <property type="protein sequence ID" value="KAG0152253.1"/>
    <property type="molecule type" value="Genomic_DNA"/>
</dbReference>
<sequence length="80" mass="8925">MDVRRGGSGWRFGLLECLKRFARFRKINVKLQQNEPPFKVARLVFEQKGIPPVDAEPSPGATKLRAVGPVPTSRAIRPLA</sequence>
<protein>
    <submittedName>
        <fullName evidence="1">Uncharacterized protein</fullName>
    </submittedName>
</protein>
<organism evidence="1 2">
    <name type="scientific">Cronartium quercuum f. sp. fusiforme G11</name>
    <dbReference type="NCBI Taxonomy" id="708437"/>
    <lineage>
        <taxon>Eukaryota</taxon>
        <taxon>Fungi</taxon>
        <taxon>Dikarya</taxon>
        <taxon>Basidiomycota</taxon>
        <taxon>Pucciniomycotina</taxon>
        <taxon>Pucciniomycetes</taxon>
        <taxon>Pucciniales</taxon>
        <taxon>Coleosporiaceae</taxon>
        <taxon>Cronartium</taxon>
    </lineage>
</organism>
<evidence type="ECO:0000313" key="2">
    <source>
        <dbReference type="Proteomes" id="UP000886653"/>
    </source>
</evidence>
<gene>
    <name evidence="1" type="ORF">CROQUDRAFT_103214</name>
</gene>
<dbReference type="Proteomes" id="UP000886653">
    <property type="component" value="Unassembled WGS sequence"/>
</dbReference>
<proteinExistence type="predicted"/>